<dbReference type="InterPro" id="IPR035901">
    <property type="entry name" value="GIY-YIG_endonuc_sf"/>
</dbReference>
<dbReference type="AlphaFoldDB" id="A0A1F5Z049"/>
<dbReference type="SUPFAM" id="SSF46600">
    <property type="entry name" value="C-terminal UvrC-binding domain of UvrB"/>
    <property type="match status" value="1"/>
</dbReference>
<dbReference type="STRING" id="1817867.A3F83_04020"/>
<keyword evidence="4 6" id="KW-0267">Excision nuclease</keyword>
<dbReference type="GO" id="GO:0003677">
    <property type="term" value="F:DNA binding"/>
    <property type="evidence" value="ECO:0007669"/>
    <property type="project" value="UniProtKB-UniRule"/>
</dbReference>
<dbReference type="Proteomes" id="UP000179129">
    <property type="component" value="Unassembled WGS sequence"/>
</dbReference>
<dbReference type="PROSITE" id="PS50164">
    <property type="entry name" value="GIY_YIG"/>
    <property type="match status" value="1"/>
</dbReference>
<dbReference type="CDD" id="cd10434">
    <property type="entry name" value="GIY-YIG_UvrC_Cho"/>
    <property type="match status" value="1"/>
</dbReference>
<keyword evidence="1 6" id="KW-0963">Cytoplasm</keyword>
<protein>
    <recommendedName>
        <fullName evidence="6">UvrABC system protein C</fullName>
        <shortName evidence="6">Protein UvrC</shortName>
    </recommendedName>
    <alternativeName>
        <fullName evidence="6">Excinuclease ABC subunit C</fullName>
    </alternativeName>
</protein>
<proteinExistence type="inferred from homology"/>
<dbReference type="Pfam" id="PF22920">
    <property type="entry name" value="UvrC_RNaseH"/>
    <property type="match status" value="1"/>
</dbReference>
<dbReference type="Pfam" id="PF14520">
    <property type="entry name" value="HHH_5"/>
    <property type="match status" value="1"/>
</dbReference>
<dbReference type="PANTHER" id="PTHR30562:SF1">
    <property type="entry name" value="UVRABC SYSTEM PROTEIN C"/>
    <property type="match status" value="1"/>
</dbReference>
<evidence type="ECO:0000259" key="7">
    <source>
        <dbReference type="PROSITE" id="PS50151"/>
    </source>
</evidence>
<dbReference type="Gene3D" id="4.10.860.10">
    <property type="entry name" value="UVR domain"/>
    <property type="match status" value="1"/>
</dbReference>
<evidence type="ECO:0000313" key="11">
    <source>
        <dbReference type="Proteomes" id="UP000179129"/>
    </source>
</evidence>
<dbReference type="SMART" id="SM00278">
    <property type="entry name" value="HhH1"/>
    <property type="match status" value="2"/>
</dbReference>
<dbReference type="InterPro" id="IPR050066">
    <property type="entry name" value="UvrABC_protein_C"/>
</dbReference>
<feature type="domain" description="GIY-YIG" evidence="8">
    <location>
        <begin position="24"/>
        <end position="102"/>
    </location>
</feature>
<dbReference type="Pfam" id="PF02151">
    <property type="entry name" value="UVR"/>
    <property type="match status" value="1"/>
</dbReference>
<gene>
    <name evidence="6" type="primary">uvrC</name>
    <name evidence="10" type="ORF">A3F83_04020</name>
</gene>
<feature type="domain" description="UvrC family homology region profile" evidence="9">
    <location>
        <begin position="264"/>
        <end position="492"/>
    </location>
</feature>
<dbReference type="PANTHER" id="PTHR30562">
    <property type="entry name" value="UVRC/OXIDOREDUCTASE"/>
    <property type="match status" value="1"/>
</dbReference>
<evidence type="ECO:0000256" key="2">
    <source>
        <dbReference type="ARBA" id="ARBA00022763"/>
    </source>
</evidence>
<reference evidence="10 11" key="1">
    <citation type="journal article" date="2016" name="Nat. Commun.">
        <title>Thousands of microbial genomes shed light on interconnected biogeochemical processes in an aquifer system.</title>
        <authorList>
            <person name="Anantharaman K."/>
            <person name="Brown C.T."/>
            <person name="Hug L.A."/>
            <person name="Sharon I."/>
            <person name="Castelle C.J."/>
            <person name="Probst A.J."/>
            <person name="Thomas B.C."/>
            <person name="Singh A."/>
            <person name="Wilkins M.J."/>
            <person name="Karaoz U."/>
            <person name="Brodie E.L."/>
            <person name="Williams K.H."/>
            <person name="Hubbard S.S."/>
            <person name="Banfield J.F."/>
        </authorList>
    </citation>
    <scope>NUCLEOTIDE SEQUENCE [LARGE SCALE GENOMIC DNA]</scope>
</reference>
<organism evidence="10 11">
    <name type="scientific">Candidatus Glassbacteria bacterium RIFCSPLOWO2_12_FULL_58_11</name>
    <dbReference type="NCBI Taxonomy" id="1817867"/>
    <lineage>
        <taxon>Bacteria</taxon>
        <taxon>Candidatus Glassiibacteriota</taxon>
    </lineage>
</organism>
<dbReference type="NCBIfam" id="NF001824">
    <property type="entry name" value="PRK00558.1-5"/>
    <property type="match status" value="1"/>
</dbReference>
<dbReference type="PROSITE" id="PS50151">
    <property type="entry name" value="UVR"/>
    <property type="match status" value="1"/>
</dbReference>
<feature type="domain" description="UVR" evidence="7">
    <location>
        <begin position="213"/>
        <end position="248"/>
    </location>
</feature>
<accession>A0A1F5Z049</accession>
<comment type="similarity">
    <text evidence="6">Belongs to the UvrC family.</text>
</comment>
<dbReference type="Gene3D" id="1.10.150.20">
    <property type="entry name" value="5' to 3' exonuclease, C-terminal subdomain"/>
    <property type="match status" value="1"/>
</dbReference>
<dbReference type="InterPro" id="IPR001162">
    <property type="entry name" value="UvrC_RNase_H_dom"/>
</dbReference>
<evidence type="ECO:0000256" key="5">
    <source>
        <dbReference type="ARBA" id="ARBA00023204"/>
    </source>
</evidence>
<dbReference type="InterPro" id="IPR000305">
    <property type="entry name" value="GIY-YIG_endonuc"/>
</dbReference>
<dbReference type="GO" id="GO:0009381">
    <property type="term" value="F:excinuclease ABC activity"/>
    <property type="evidence" value="ECO:0007669"/>
    <property type="project" value="UniProtKB-UniRule"/>
</dbReference>
<name>A0A1F5Z049_9BACT</name>
<dbReference type="NCBIfam" id="TIGR00194">
    <property type="entry name" value="uvrC"/>
    <property type="match status" value="1"/>
</dbReference>
<dbReference type="SUPFAM" id="SSF47781">
    <property type="entry name" value="RuvA domain 2-like"/>
    <property type="match status" value="1"/>
</dbReference>
<comment type="function">
    <text evidence="6">The UvrABC repair system catalyzes the recognition and processing of DNA lesions. UvrC both incises the 5' and 3' sides of the lesion. The N-terminal half is responsible for the 3' incision and the C-terminal half is responsible for the 5' incision.</text>
</comment>
<evidence type="ECO:0000256" key="1">
    <source>
        <dbReference type="ARBA" id="ARBA00022490"/>
    </source>
</evidence>
<evidence type="ECO:0000313" key="10">
    <source>
        <dbReference type="EMBL" id="OGG05766.1"/>
    </source>
</evidence>
<dbReference type="Gene3D" id="3.40.1440.10">
    <property type="entry name" value="GIY-YIG endonuclease"/>
    <property type="match status" value="1"/>
</dbReference>
<dbReference type="SMART" id="SM00465">
    <property type="entry name" value="GIYc"/>
    <property type="match status" value="1"/>
</dbReference>
<evidence type="ECO:0000256" key="3">
    <source>
        <dbReference type="ARBA" id="ARBA00022769"/>
    </source>
</evidence>
<evidence type="ECO:0000259" key="8">
    <source>
        <dbReference type="PROSITE" id="PS50164"/>
    </source>
</evidence>
<dbReference type="InterPro" id="IPR038476">
    <property type="entry name" value="UvrC_RNase_H_dom_sf"/>
</dbReference>
<dbReference type="InterPro" id="IPR010994">
    <property type="entry name" value="RuvA_2-like"/>
</dbReference>
<evidence type="ECO:0000259" key="9">
    <source>
        <dbReference type="PROSITE" id="PS50165"/>
    </source>
</evidence>
<dbReference type="InterPro" id="IPR036876">
    <property type="entry name" value="UVR_dom_sf"/>
</dbReference>
<dbReference type="GO" id="GO:0009380">
    <property type="term" value="C:excinuclease repair complex"/>
    <property type="evidence" value="ECO:0007669"/>
    <property type="project" value="InterPro"/>
</dbReference>
<dbReference type="InterPro" id="IPR003583">
    <property type="entry name" value="Hlx-hairpin-Hlx_DNA-bd_motif"/>
</dbReference>
<dbReference type="HAMAP" id="MF_00203">
    <property type="entry name" value="UvrC"/>
    <property type="match status" value="1"/>
</dbReference>
<dbReference type="PROSITE" id="PS50165">
    <property type="entry name" value="UVRC"/>
    <property type="match status" value="1"/>
</dbReference>
<comment type="caution">
    <text evidence="10">The sequence shown here is derived from an EMBL/GenBank/DDBJ whole genome shotgun (WGS) entry which is preliminary data.</text>
</comment>
<dbReference type="SUPFAM" id="SSF82771">
    <property type="entry name" value="GIY-YIG endonuclease"/>
    <property type="match status" value="1"/>
</dbReference>
<sequence>MSAEISPGRSKKENIEARLATLPARPGVYLMRDFQGRILYVGKAKVLANRVRSYFRGRPSNPKVAALVQRIADLEYIVTDSEVEALILESNLIKEHRPRYNVDLKDDKRYPYLKVTLNETFPRAFVTRRYQSDGARYYGPYTNAGALRTTLEVLRKVFPLRTCKFNPPETRGVRECLNYHLGNCSGPCFGHISREDYQGMLREVLQFLDGKTENIEQRLQERMQKASLELEFELAARCRDQLAAVRKVSERQKMYDLAGSDADILASAVDGHDACVVILKVRGGKLLGSEHRMLRNTLGEPPSSVLNAFIGRNYLGDRDYPGTVYLGQEIEDREIYETLLSRRAGRKVHLLVPERGEKARLARMAEKNSQLLLEEVILHRQQARQRVPEALLGLQNTLRLPRLPRLIVCFDVSNIQGAYPVAAMSCFRNGKPLKNGYRRFRIRQTEGQDDFAMIHEAVGRYFERVAAGEIESPQLVVIDGGKGQLGAALEALAEIELEAPPLVALAKKEEELYLPGEPEPFALSRRSEALRLLQCIRDEAHRFAVGYHRNVRKKQTMRSALEDIPGIGPARTRALIAEFGSPAAAARAGEERLAEVRGISPLMARKIIGHIREVEGNA</sequence>
<dbReference type="FunFam" id="3.40.1440.10:FF:000001">
    <property type="entry name" value="UvrABC system protein C"/>
    <property type="match status" value="1"/>
</dbReference>
<evidence type="ECO:0000256" key="6">
    <source>
        <dbReference type="HAMAP-Rule" id="MF_00203"/>
    </source>
</evidence>
<dbReference type="GO" id="GO:0006289">
    <property type="term" value="P:nucleotide-excision repair"/>
    <property type="evidence" value="ECO:0007669"/>
    <property type="project" value="UniProtKB-UniRule"/>
</dbReference>
<keyword evidence="3 6" id="KW-0228">DNA excision</keyword>
<dbReference type="EMBL" id="MFIX01000039">
    <property type="protein sequence ID" value="OGG05766.1"/>
    <property type="molecule type" value="Genomic_DNA"/>
</dbReference>
<comment type="subcellular location">
    <subcellularLocation>
        <location evidence="6">Cytoplasm</location>
    </subcellularLocation>
</comment>
<keyword evidence="5 6" id="KW-0234">DNA repair</keyword>
<dbReference type="GO" id="GO:0009432">
    <property type="term" value="P:SOS response"/>
    <property type="evidence" value="ECO:0007669"/>
    <property type="project" value="UniProtKB-UniRule"/>
</dbReference>
<dbReference type="Pfam" id="PF01541">
    <property type="entry name" value="GIY-YIG"/>
    <property type="match status" value="1"/>
</dbReference>
<dbReference type="InterPro" id="IPR001943">
    <property type="entry name" value="UVR_dom"/>
</dbReference>
<dbReference type="Gene3D" id="3.30.420.340">
    <property type="entry name" value="UvrC, RNAse H endonuclease domain"/>
    <property type="match status" value="1"/>
</dbReference>
<keyword evidence="2 6" id="KW-0227">DNA damage</keyword>
<dbReference type="GO" id="GO:0005737">
    <property type="term" value="C:cytoplasm"/>
    <property type="evidence" value="ECO:0007669"/>
    <property type="project" value="UniProtKB-SubCell"/>
</dbReference>
<dbReference type="Pfam" id="PF08459">
    <property type="entry name" value="UvrC_RNaseH_dom"/>
    <property type="match status" value="1"/>
</dbReference>
<dbReference type="InterPro" id="IPR004791">
    <property type="entry name" value="UvrC"/>
</dbReference>
<keyword evidence="6" id="KW-0742">SOS response</keyword>
<dbReference type="InterPro" id="IPR047296">
    <property type="entry name" value="GIY-YIG_UvrC_Cho"/>
</dbReference>
<evidence type="ECO:0000256" key="4">
    <source>
        <dbReference type="ARBA" id="ARBA00022881"/>
    </source>
</evidence>
<comment type="subunit">
    <text evidence="6">Interacts with UvrB in an incision complex.</text>
</comment>